<dbReference type="InterPro" id="IPR029058">
    <property type="entry name" value="AB_hydrolase_fold"/>
</dbReference>
<dbReference type="EC" id="3.1.1.47" evidence="1"/>
<dbReference type="EMBL" id="JAOQAV010000022">
    <property type="protein sequence ID" value="KAJ4185881.1"/>
    <property type="molecule type" value="Genomic_DNA"/>
</dbReference>
<keyword evidence="7" id="KW-1185">Reference proteome</keyword>
<dbReference type="PANTHER" id="PTHR10272:SF14">
    <property type="entry name" value="PAF ACETYLHYDROLASE FAMILY PROTEIN"/>
    <property type="match status" value="1"/>
</dbReference>
<dbReference type="GO" id="GO:0016042">
    <property type="term" value="P:lipid catabolic process"/>
    <property type="evidence" value="ECO:0007669"/>
    <property type="project" value="UniProtKB-KW"/>
</dbReference>
<gene>
    <name evidence="6" type="ORF">NW755_008333</name>
</gene>
<feature type="signal peptide" evidence="5">
    <location>
        <begin position="1"/>
        <end position="16"/>
    </location>
</feature>
<evidence type="ECO:0000256" key="5">
    <source>
        <dbReference type="SAM" id="SignalP"/>
    </source>
</evidence>
<feature type="chain" id="PRO_5040897925" description="1-alkyl-2-acetylglycerophosphocholine esterase" evidence="5">
    <location>
        <begin position="17"/>
        <end position="382"/>
    </location>
</feature>
<keyword evidence="3" id="KW-0442">Lipid degradation</keyword>
<protein>
    <recommendedName>
        <fullName evidence="1">1-alkyl-2-acetylglycerophosphocholine esterase</fullName>
        <ecNumber evidence="1">3.1.1.47</ecNumber>
    </recommendedName>
</protein>
<dbReference type="SUPFAM" id="SSF53474">
    <property type="entry name" value="alpha/beta-Hydrolases"/>
    <property type="match status" value="1"/>
</dbReference>
<dbReference type="Pfam" id="PF03403">
    <property type="entry name" value="PAF-AH_p_II"/>
    <property type="match status" value="1"/>
</dbReference>
<keyword evidence="4" id="KW-0443">Lipid metabolism</keyword>
<evidence type="ECO:0000313" key="7">
    <source>
        <dbReference type="Proteomes" id="UP001152087"/>
    </source>
</evidence>
<name>A0A9W8UZY8_9HYPO</name>
<keyword evidence="5" id="KW-0732">Signal</keyword>
<evidence type="ECO:0000256" key="4">
    <source>
        <dbReference type="ARBA" id="ARBA00023098"/>
    </source>
</evidence>
<evidence type="ECO:0000256" key="2">
    <source>
        <dbReference type="ARBA" id="ARBA00022801"/>
    </source>
</evidence>
<dbReference type="Gene3D" id="3.40.50.1820">
    <property type="entry name" value="alpha/beta hydrolase"/>
    <property type="match status" value="1"/>
</dbReference>
<comment type="caution">
    <text evidence="6">The sequence shown here is derived from an EMBL/GenBank/DDBJ whole genome shotgun (WGS) entry which is preliminary data.</text>
</comment>
<proteinExistence type="predicted"/>
<dbReference type="AlphaFoldDB" id="A0A9W8UZY8"/>
<reference evidence="6" key="1">
    <citation type="submission" date="2022-09" db="EMBL/GenBank/DDBJ databases">
        <title>Fusarium specimens isolated from Avocado Roots.</title>
        <authorList>
            <person name="Stajich J."/>
            <person name="Roper C."/>
            <person name="Heimlech-Rivalta G."/>
        </authorList>
    </citation>
    <scope>NUCLEOTIDE SEQUENCE</scope>
    <source>
        <strain evidence="6">A02</strain>
    </source>
</reference>
<dbReference type="GO" id="GO:0003847">
    <property type="term" value="F:1-alkyl-2-acetylglycerophosphocholine esterase activity"/>
    <property type="evidence" value="ECO:0007669"/>
    <property type="project" value="UniProtKB-EC"/>
</dbReference>
<dbReference type="Proteomes" id="UP001152087">
    <property type="component" value="Unassembled WGS sequence"/>
</dbReference>
<evidence type="ECO:0000256" key="3">
    <source>
        <dbReference type="ARBA" id="ARBA00022963"/>
    </source>
</evidence>
<accession>A0A9W8UZY8</accession>
<organism evidence="6 7">
    <name type="scientific">Fusarium falciforme</name>
    <dbReference type="NCBI Taxonomy" id="195108"/>
    <lineage>
        <taxon>Eukaryota</taxon>
        <taxon>Fungi</taxon>
        <taxon>Dikarya</taxon>
        <taxon>Ascomycota</taxon>
        <taxon>Pezizomycotina</taxon>
        <taxon>Sordariomycetes</taxon>
        <taxon>Hypocreomycetidae</taxon>
        <taxon>Hypocreales</taxon>
        <taxon>Nectriaceae</taxon>
        <taxon>Fusarium</taxon>
        <taxon>Fusarium solani species complex</taxon>
    </lineage>
</organism>
<sequence length="382" mass="42224">MHHLLTVSLLFGAARSLLVPSPPGSYDVTVKHIELIDPSRIDPFAPEANTKRRIMASVYLPIDAQYRCKAQVVPYMPPLTASVFEKVGESLGVPQGLFGDFEMEFCNIGTLNLDGDYKERKKFPVTVFSPGFQGTRFIYGALARSLASLGYIVVTLDHTYETSVVEFPDGSAAYATLGNETLTLKQLEVRTADESFLISQLSNTTVTNSIFAKFPGTFNPHKIVVYGHSFGGATAAATAQHDRNVIGGLNFDGSIYGPVNQEGFKDKPFILVGRNYSAPVPEWDSFYNKVDAAKMELAVRDTQHYAFMDLPLLLTVYQVPPELQPTVDEVFGKLNGRKVEKVVNEVMVGLLKLLFENKTKPLKNVHRNPDIDILRSDLLVGK</sequence>
<evidence type="ECO:0000313" key="6">
    <source>
        <dbReference type="EMBL" id="KAJ4185881.1"/>
    </source>
</evidence>
<dbReference type="PANTHER" id="PTHR10272">
    <property type="entry name" value="PLATELET-ACTIVATING FACTOR ACETYLHYDROLASE"/>
    <property type="match status" value="1"/>
</dbReference>
<keyword evidence="2" id="KW-0378">Hydrolase</keyword>
<evidence type="ECO:0000256" key="1">
    <source>
        <dbReference type="ARBA" id="ARBA00013201"/>
    </source>
</evidence>